<dbReference type="InterPro" id="IPR036770">
    <property type="entry name" value="Ankyrin_rpt-contain_sf"/>
</dbReference>
<accession>A0ABD2WGU1</accession>
<dbReference type="PANTHER" id="PTHR24198:SF165">
    <property type="entry name" value="ANKYRIN REPEAT-CONTAINING PROTEIN-RELATED"/>
    <property type="match status" value="1"/>
</dbReference>
<feature type="repeat" description="ANK" evidence="3">
    <location>
        <begin position="57"/>
        <end position="89"/>
    </location>
</feature>
<dbReference type="PROSITE" id="PS50297">
    <property type="entry name" value="ANK_REP_REGION"/>
    <property type="match status" value="2"/>
</dbReference>
<dbReference type="SUPFAM" id="SSF48403">
    <property type="entry name" value="Ankyrin repeat"/>
    <property type="match status" value="1"/>
</dbReference>
<evidence type="ECO:0000313" key="5">
    <source>
        <dbReference type="Proteomes" id="UP001627154"/>
    </source>
</evidence>
<dbReference type="EMBL" id="JBJJXI010000107">
    <property type="protein sequence ID" value="KAL3392120.1"/>
    <property type="molecule type" value="Genomic_DNA"/>
</dbReference>
<sequence length="369" mass="41671">MLLRRGADPNLPNEIGETPLHVICERDEGDEDGLAKLFFAVCDEIGRAVHIDARSLLGNTPLHVALSQGHTELIEWLMRRGADSTTANYGGVTPLHLVCERHRSVEINWLETFFGINDELGRTMAINATNRMGQTPLHLAAISGTEAMIRALLRRGADPRVADEEGETPLYIVCRNRSSDLATALLDESREEYRPVPLDARAKWLGETPLHRALRHDNRDATVWLLRRVCDPNCVDDHGSTPLHIVCRRKDDDGLAETFFKIVDEKNQSVQVDVRDKWGRTPLQWAVANLLPNTVDALLTHDADLSSFSFPWISFFWGFAERGLRLGEIETGRRRHDLLRAARGERLRTGSCRRPRGHEILQRARIVLA</sequence>
<evidence type="ECO:0000256" key="1">
    <source>
        <dbReference type="ARBA" id="ARBA00022737"/>
    </source>
</evidence>
<dbReference type="SMART" id="SM00248">
    <property type="entry name" value="ANK"/>
    <property type="match status" value="7"/>
</dbReference>
<dbReference type="PROSITE" id="PS50088">
    <property type="entry name" value="ANK_REPEAT"/>
    <property type="match status" value="3"/>
</dbReference>
<dbReference type="PRINTS" id="PR01415">
    <property type="entry name" value="ANKYRIN"/>
</dbReference>
<dbReference type="Pfam" id="PF12796">
    <property type="entry name" value="Ank_2"/>
    <property type="match status" value="3"/>
</dbReference>
<keyword evidence="1" id="KW-0677">Repeat</keyword>
<organism evidence="4 5">
    <name type="scientific">Trichogramma kaykai</name>
    <dbReference type="NCBI Taxonomy" id="54128"/>
    <lineage>
        <taxon>Eukaryota</taxon>
        <taxon>Metazoa</taxon>
        <taxon>Ecdysozoa</taxon>
        <taxon>Arthropoda</taxon>
        <taxon>Hexapoda</taxon>
        <taxon>Insecta</taxon>
        <taxon>Pterygota</taxon>
        <taxon>Neoptera</taxon>
        <taxon>Endopterygota</taxon>
        <taxon>Hymenoptera</taxon>
        <taxon>Apocrita</taxon>
        <taxon>Proctotrupomorpha</taxon>
        <taxon>Chalcidoidea</taxon>
        <taxon>Trichogrammatidae</taxon>
        <taxon>Trichogramma</taxon>
    </lineage>
</organism>
<feature type="repeat" description="ANK" evidence="3">
    <location>
        <begin position="132"/>
        <end position="164"/>
    </location>
</feature>
<protein>
    <recommendedName>
        <fullName evidence="6">Ankyrin</fullName>
    </recommendedName>
</protein>
<dbReference type="AlphaFoldDB" id="A0ABD2WGU1"/>
<feature type="repeat" description="ANK" evidence="3">
    <location>
        <begin position="205"/>
        <end position="237"/>
    </location>
</feature>
<keyword evidence="2 3" id="KW-0040">ANK repeat</keyword>
<dbReference type="Proteomes" id="UP001627154">
    <property type="component" value="Unassembled WGS sequence"/>
</dbReference>
<evidence type="ECO:0000313" key="4">
    <source>
        <dbReference type="EMBL" id="KAL3392120.1"/>
    </source>
</evidence>
<dbReference type="Gene3D" id="1.25.40.20">
    <property type="entry name" value="Ankyrin repeat-containing domain"/>
    <property type="match status" value="3"/>
</dbReference>
<dbReference type="InterPro" id="IPR002110">
    <property type="entry name" value="Ankyrin_rpt"/>
</dbReference>
<reference evidence="4 5" key="1">
    <citation type="journal article" date="2024" name="bioRxiv">
        <title>A reference genome for Trichogramma kaykai: A tiny desert-dwelling parasitoid wasp with competing sex-ratio distorters.</title>
        <authorList>
            <person name="Culotta J."/>
            <person name="Lindsey A.R."/>
        </authorList>
    </citation>
    <scope>NUCLEOTIDE SEQUENCE [LARGE SCALE GENOMIC DNA]</scope>
    <source>
        <strain evidence="4 5">KSX58</strain>
    </source>
</reference>
<evidence type="ECO:0008006" key="6">
    <source>
        <dbReference type="Google" id="ProtNLM"/>
    </source>
</evidence>
<evidence type="ECO:0000256" key="3">
    <source>
        <dbReference type="PROSITE-ProRule" id="PRU00023"/>
    </source>
</evidence>
<keyword evidence="5" id="KW-1185">Reference proteome</keyword>
<gene>
    <name evidence="4" type="ORF">TKK_013433</name>
</gene>
<comment type="caution">
    <text evidence="4">The sequence shown here is derived from an EMBL/GenBank/DDBJ whole genome shotgun (WGS) entry which is preliminary data.</text>
</comment>
<evidence type="ECO:0000256" key="2">
    <source>
        <dbReference type="ARBA" id="ARBA00023043"/>
    </source>
</evidence>
<name>A0ABD2WGU1_9HYME</name>
<proteinExistence type="predicted"/>
<dbReference type="PANTHER" id="PTHR24198">
    <property type="entry name" value="ANKYRIN REPEAT AND PROTEIN KINASE DOMAIN-CONTAINING PROTEIN"/>
    <property type="match status" value="1"/>
</dbReference>